<name>A0A199UR79_ANACO</name>
<evidence type="ECO:0000313" key="1">
    <source>
        <dbReference type="EMBL" id="OAY67254.1"/>
    </source>
</evidence>
<gene>
    <name evidence="1" type="ORF">ACMD2_09262</name>
</gene>
<reference evidence="1 2" key="1">
    <citation type="journal article" date="2016" name="DNA Res.">
        <title>The draft genome of MD-2 pineapple using hybrid error correction of long reads.</title>
        <authorList>
            <person name="Redwan R.M."/>
            <person name="Saidin A."/>
            <person name="Kumar S.V."/>
        </authorList>
    </citation>
    <scope>NUCLEOTIDE SEQUENCE [LARGE SCALE GENOMIC DNA]</scope>
    <source>
        <strain evidence="2">cv. MD2</strain>
        <tissue evidence="1">Leaf</tissue>
    </source>
</reference>
<proteinExistence type="predicted"/>
<accession>A0A199UR79</accession>
<organism evidence="1 2">
    <name type="scientific">Ananas comosus</name>
    <name type="common">Pineapple</name>
    <name type="synonym">Ananas ananas</name>
    <dbReference type="NCBI Taxonomy" id="4615"/>
    <lineage>
        <taxon>Eukaryota</taxon>
        <taxon>Viridiplantae</taxon>
        <taxon>Streptophyta</taxon>
        <taxon>Embryophyta</taxon>
        <taxon>Tracheophyta</taxon>
        <taxon>Spermatophyta</taxon>
        <taxon>Magnoliopsida</taxon>
        <taxon>Liliopsida</taxon>
        <taxon>Poales</taxon>
        <taxon>Bromeliaceae</taxon>
        <taxon>Bromelioideae</taxon>
        <taxon>Ananas</taxon>
    </lineage>
</organism>
<protein>
    <submittedName>
        <fullName evidence="1">Uncharacterized protein</fullName>
    </submittedName>
</protein>
<comment type="caution">
    <text evidence="1">The sequence shown here is derived from an EMBL/GenBank/DDBJ whole genome shotgun (WGS) entry which is preliminary data.</text>
</comment>
<sequence length="144" mass="15648">MACPNPKRSVFSTNAVSSMPFSSFSGAFELSFGQTGELLGSGFNLCGGYSLEDEPAPAIGVDGHILKALVLPGFKKSCFSLRITKRQEAVKRGFNELFLFLRAALLEQHSCKRTGQSYEKITYDIANSVGRSKKAGGIKLLKYL</sequence>
<dbReference type="EMBL" id="LSRQ01005577">
    <property type="protein sequence ID" value="OAY67254.1"/>
    <property type="molecule type" value="Genomic_DNA"/>
</dbReference>
<dbReference type="AlphaFoldDB" id="A0A199UR79"/>
<dbReference type="Proteomes" id="UP000092600">
    <property type="component" value="Unassembled WGS sequence"/>
</dbReference>
<evidence type="ECO:0000313" key="2">
    <source>
        <dbReference type="Proteomes" id="UP000092600"/>
    </source>
</evidence>